<protein>
    <submittedName>
        <fullName evidence="2">Uncharacterized protein</fullName>
    </submittedName>
</protein>
<comment type="caution">
    <text evidence="2">The sequence shown here is derived from an EMBL/GenBank/DDBJ whole genome shotgun (WGS) entry which is preliminary data.</text>
</comment>
<dbReference type="AlphaFoldDB" id="A0A834XGB0"/>
<feature type="compositionally biased region" description="Pro residues" evidence="1">
    <location>
        <begin position="22"/>
        <end position="37"/>
    </location>
</feature>
<evidence type="ECO:0000313" key="2">
    <source>
        <dbReference type="EMBL" id="KAF7843829.1"/>
    </source>
</evidence>
<sequence length="70" mass="7310">MTQEIDNPPDTIVPSPTACSPPIVPSPPTAPSPPIAPSPHSSVHSNAQHDNEQPQIDEEQSHLSGEIGSI</sequence>
<evidence type="ECO:0000256" key="1">
    <source>
        <dbReference type="SAM" id="MobiDB-lite"/>
    </source>
</evidence>
<dbReference type="Proteomes" id="UP000634136">
    <property type="component" value="Unassembled WGS sequence"/>
</dbReference>
<keyword evidence="3" id="KW-1185">Reference proteome</keyword>
<name>A0A834XGB0_9FABA</name>
<evidence type="ECO:0000313" key="3">
    <source>
        <dbReference type="Proteomes" id="UP000634136"/>
    </source>
</evidence>
<organism evidence="2 3">
    <name type="scientific">Senna tora</name>
    <dbReference type="NCBI Taxonomy" id="362788"/>
    <lineage>
        <taxon>Eukaryota</taxon>
        <taxon>Viridiplantae</taxon>
        <taxon>Streptophyta</taxon>
        <taxon>Embryophyta</taxon>
        <taxon>Tracheophyta</taxon>
        <taxon>Spermatophyta</taxon>
        <taxon>Magnoliopsida</taxon>
        <taxon>eudicotyledons</taxon>
        <taxon>Gunneridae</taxon>
        <taxon>Pentapetalae</taxon>
        <taxon>rosids</taxon>
        <taxon>fabids</taxon>
        <taxon>Fabales</taxon>
        <taxon>Fabaceae</taxon>
        <taxon>Caesalpinioideae</taxon>
        <taxon>Cassia clade</taxon>
        <taxon>Senna</taxon>
    </lineage>
</organism>
<proteinExistence type="predicted"/>
<reference evidence="2" key="1">
    <citation type="submission" date="2020-09" db="EMBL/GenBank/DDBJ databases">
        <title>Genome-Enabled Discovery of Anthraquinone Biosynthesis in Senna tora.</title>
        <authorList>
            <person name="Kang S.-H."/>
            <person name="Pandey R.P."/>
            <person name="Lee C.-M."/>
            <person name="Sim J.-S."/>
            <person name="Jeong J.-T."/>
            <person name="Choi B.-S."/>
            <person name="Jung M."/>
            <person name="Ginzburg D."/>
            <person name="Zhao K."/>
            <person name="Won S.Y."/>
            <person name="Oh T.-J."/>
            <person name="Yu Y."/>
            <person name="Kim N.-H."/>
            <person name="Lee O.R."/>
            <person name="Lee T.-H."/>
            <person name="Bashyal P."/>
            <person name="Kim T.-S."/>
            <person name="Lee W.-H."/>
            <person name="Kawkins C."/>
            <person name="Kim C.-K."/>
            <person name="Kim J.S."/>
            <person name="Ahn B.O."/>
            <person name="Rhee S.Y."/>
            <person name="Sohng J.K."/>
        </authorList>
    </citation>
    <scope>NUCLEOTIDE SEQUENCE</scope>
    <source>
        <tissue evidence="2">Leaf</tissue>
    </source>
</reference>
<dbReference type="EMBL" id="JAAIUW010000001">
    <property type="protein sequence ID" value="KAF7843829.1"/>
    <property type="molecule type" value="Genomic_DNA"/>
</dbReference>
<gene>
    <name evidence="2" type="ORF">G2W53_000734</name>
</gene>
<accession>A0A834XGB0</accession>
<feature type="region of interest" description="Disordered" evidence="1">
    <location>
        <begin position="1"/>
        <end position="70"/>
    </location>
</feature>